<proteinExistence type="predicted"/>
<keyword evidence="3" id="KW-1185">Reference proteome</keyword>
<accession>K0RMF1</accession>
<organism evidence="2 3">
    <name type="scientific">Thalassiosira oceanica</name>
    <name type="common">Marine diatom</name>
    <dbReference type="NCBI Taxonomy" id="159749"/>
    <lineage>
        <taxon>Eukaryota</taxon>
        <taxon>Sar</taxon>
        <taxon>Stramenopiles</taxon>
        <taxon>Ochrophyta</taxon>
        <taxon>Bacillariophyta</taxon>
        <taxon>Coscinodiscophyceae</taxon>
        <taxon>Thalassiosirophycidae</taxon>
        <taxon>Thalassiosirales</taxon>
        <taxon>Thalassiosiraceae</taxon>
        <taxon>Thalassiosira</taxon>
    </lineage>
</organism>
<reference evidence="2 3" key="1">
    <citation type="journal article" date="2012" name="Genome Biol.">
        <title>Genome and low-iron response of an oceanic diatom adapted to chronic iron limitation.</title>
        <authorList>
            <person name="Lommer M."/>
            <person name="Specht M."/>
            <person name="Roy A.S."/>
            <person name="Kraemer L."/>
            <person name="Andreson R."/>
            <person name="Gutowska M.A."/>
            <person name="Wolf J."/>
            <person name="Bergner S.V."/>
            <person name="Schilhabel M.B."/>
            <person name="Klostermeier U.C."/>
            <person name="Beiko R.G."/>
            <person name="Rosenstiel P."/>
            <person name="Hippler M."/>
            <person name="Laroche J."/>
        </authorList>
    </citation>
    <scope>NUCLEOTIDE SEQUENCE [LARGE SCALE GENOMIC DNA]</scope>
    <source>
        <strain evidence="2 3">CCMP1005</strain>
    </source>
</reference>
<gene>
    <name evidence="2" type="ORF">THAOC_26095</name>
</gene>
<feature type="compositionally biased region" description="Low complexity" evidence="1">
    <location>
        <begin position="29"/>
        <end position="38"/>
    </location>
</feature>
<name>K0RMF1_THAOC</name>
<evidence type="ECO:0000313" key="2">
    <source>
        <dbReference type="EMBL" id="EJK54295.1"/>
    </source>
</evidence>
<dbReference type="AlphaFoldDB" id="K0RMF1"/>
<feature type="compositionally biased region" description="Polar residues" evidence="1">
    <location>
        <begin position="48"/>
        <end position="59"/>
    </location>
</feature>
<evidence type="ECO:0000256" key="1">
    <source>
        <dbReference type="SAM" id="MobiDB-lite"/>
    </source>
</evidence>
<feature type="non-terminal residue" evidence="2">
    <location>
        <position position="114"/>
    </location>
</feature>
<protein>
    <submittedName>
        <fullName evidence="2">Uncharacterized protein</fullName>
    </submittedName>
</protein>
<dbReference type="EMBL" id="AGNL01036045">
    <property type="protein sequence ID" value="EJK54295.1"/>
    <property type="molecule type" value="Genomic_DNA"/>
</dbReference>
<comment type="caution">
    <text evidence="2">The sequence shown here is derived from an EMBL/GenBank/DDBJ whole genome shotgun (WGS) entry which is preliminary data.</text>
</comment>
<dbReference type="Proteomes" id="UP000266841">
    <property type="component" value="Unassembled WGS sequence"/>
</dbReference>
<feature type="region of interest" description="Disordered" evidence="1">
    <location>
        <begin position="1"/>
        <end position="114"/>
    </location>
</feature>
<feature type="compositionally biased region" description="Low complexity" evidence="1">
    <location>
        <begin position="74"/>
        <end position="96"/>
    </location>
</feature>
<evidence type="ECO:0000313" key="3">
    <source>
        <dbReference type="Proteomes" id="UP000266841"/>
    </source>
</evidence>
<sequence>MRAVDWCPDMDTSGGHGSSQHRGDGRGVSASNATTATSRAVRPGDDPTVNSYATFTTMGEGSILEVDTEDEEGSSSSSSSGGSSRSGTSVGTDDVAGGAGGAGTAWGLRPRPDG</sequence>